<protein>
    <submittedName>
        <fullName evidence="1">Uncharacterized protein</fullName>
    </submittedName>
</protein>
<evidence type="ECO:0000313" key="1">
    <source>
        <dbReference type="EMBL" id="OIR05091.1"/>
    </source>
</evidence>
<dbReference type="EMBL" id="MLJW01000053">
    <property type="protein sequence ID" value="OIR05091.1"/>
    <property type="molecule type" value="Genomic_DNA"/>
</dbReference>
<sequence>MKTIVSNLIMVALCSLYISCNEHPKHDKVISATDTLAVKHGKKPGSSFSDTLVIKNAAAVFYNPDSVQLEKIKKLNKPMEFSSLTHQNFYLMRNAKIVLSKYWPGLKIIEVNKIRYLLFVKKDQSKILIDLDTKDDIAGIILFNKIKDPQLIDMMNIDTELNFYFNH</sequence>
<dbReference type="AlphaFoldDB" id="A0A1J5SAW0"/>
<accession>A0A1J5SAW0</accession>
<comment type="caution">
    <text evidence="1">The sequence shown here is derived from an EMBL/GenBank/DDBJ whole genome shotgun (WGS) entry which is preliminary data.</text>
</comment>
<reference evidence="1" key="1">
    <citation type="submission" date="2016-10" db="EMBL/GenBank/DDBJ databases">
        <title>Sequence of Gallionella enrichment culture.</title>
        <authorList>
            <person name="Poehlein A."/>
            <person name="Muehling M."/>
            <person name="Daniel R."/>
        </authorList>
    </citation>
    <scope>NUCLEOTIDE SEQUENCE</scope>
</reference>
<gene>
    <name evidence="1" type="ORF">GALL_129070</name>
</gene>
<name>A0A1J5SAW0_9ZZZZ</name>
<proteinExistence type="predicted"/>
<organism evidence="1">
    <name type="scientific">mine drainage metagenome</name>
    <dbReference type="NCBI Taxonomy" id="410659"/>
    <lineage>
        <taxon>unclassified sequences</taxon>
        <taxon>metagenomes</taxon>
        <taxon>ecological metagenomes</taxon>
    </lineage>
</organism>